<dbReference type="OrthoDB" id="9810755at2"/>
<proteinExistence type="predicted"/>
<dbReference type="SUPFAM" id="SSF48179">
    <property type="entry name" value="6-phosphogluconate dehydrogenase C-terminal domain-like"/>
    <property type="match status" value="1"/>
</dbReference>
<evidence type="ECO:0000259" key="1">
    <source>
        <dbReference type="Pfam" id="PF10727"/>
    </source>
</evidence>
<organism evidence="3 4">
    <name type="scientific">Hymenobacter crusticola</name>
    <dbReference type="NCBI Taxonomy" id="1770526"/>
    <lineage>
        <taxon>Bacteria</taxon>
        <taxon>Pseudomonadati</taxon>
        <taxon>Bacteroidota</taxon>
        <taxon>Cytophagia</taxon>
        <taxon>Cytophagales</taxon>
        <taxon>Hymenobacteraceae</taxon>
        <taxon>Hymenobacter</taxon>
    </lineage>
</organism>
<dbReference type="InterPro" id="IPR019665">
    <property type="entry name" value="OxRdtase/DH_put_Rossmann_dom"/>
</dbReference>
<dbReference type="Proteomes" id="UP000194873">
    <property type="component" value="Unassembled WGS sequence"/>
</dbReference>
<evidence type="ECO:0000313" key="4">
    <source>
        <dbReference type="Proteomes" id="UP000194873"/>
    </source>
</evidence>
<protein>
    <recommendedName>
        <fullName evidence="5">DUF2520 domain-containing protein</fullName>
    </recommendedName>
</protein>
<comment type="caution">
    <text evidence="3">The sequence shown here is derived from an EMBL/GenBank/DDBJ whole genome shotgun (WGS) entry which is preliminary data.</text>
</comment>
<accession>A0A2C9ZTU3</accession>
<name>A0A2C9ZTU3_9BACT</name>
<reference evidence="3 4" key="1">
    <citation type="submission" date="2017-01" db="EMBL/GenBank/DDBJ databases">
        <title>A new Hymenobacter.</title>
        <authorList>
            <person name="Liang Y."/>
            <person name="Feng F."/>
        </authorList>
    </citation>
    <scope>NUCLEOTIDE SEQUENCE [LARGE SCALE GENOMIC DNA]</scope>
    <source>
        <strain evidence="3">MIMBbqt21</strain>
    </source>
</reference>
<dbReference type="InterPro" id="IPR037108">
    <property type="entry name" value="TM1727-like_C_sf"/>
</dbReference>
<dbReference type="InterPro" id="IPR018931">
    <property type="entry name" value="DUF2520"/>
</dbReference>
<gene>
    <name evidence="3" type="ORF">BXP70_26645</name>
</gene>
<dbReference type="InterPro" id="IPR036291">
    <property type="entry name" value="NAD(P)-bd_dom_sf"/>
</dbReference>
<dbReference type="Gene3D" id="3.40.50.720">
    <property type="entry name" value="NAD(P)-binding Rossmann-like Domain"/>
    <property type="match status" value="1"/>
</dbReference>
<dbReference type="AlphaFoldDB" id="A0A2C9ZTU3"/>
<dbReference type="EMBL" id="MTSE01000035">
    <property type="protein sequence ID" value="OUJ69346.1"/>
    <property type="molecule type" value="Genomic_DNA"/>
</dbReference>
<evidence type="ECO:0000313" key="3">
    <source>
        <dbReference type="EMBL" id="OUJ69346.1"/>
    </source>
</evidence>
<sequence length="270" mass="28704">MLTIVLIGTGRVATQLGPALVHAGHRIAYVWSRTLASAERLAATLPDAQAGTSLDMQAHPADLYVVAVPDAVIPVVLAEARFPSGALVAHTSGTLPLQIFASDKGLRSGGFYPLQTFSLGRQVDWQKVPLCIEATDASSEARLLAVAHSISQQVALVATPQRQALHVAAVFACNFTNHLLGISHALLTEAGLSFSLLAPLVQETVDKAFVHPPFSVQTGPAARGDEPTIASHQVALTTHPRWLELYKELTANIKAQTLKEAANNEEPLQL</sequence>
<dbReference type="Gene3D" id="1.10.1040.20">
    <property type="entry name" value="ProC-like, C-terminal domain"/>
    <property type="match status" value="1"/>
</dbReference>
<dbReference type="Pfam" id="PF10727">
    <property type="entry name" value="Rossmann-like"/>
    <property type="match status" value="1"/>
</dbReference>
<evidence type="ECO:0008006" key="5">
    <source>
        <dbReference type="Google" id="ProtNLM"/>
    </source>
</evidence>
<dbReference type="PANTHER" id="PTHR40459">
    <property type="entry name" value="CONSERVED HYPOTHETICAL ALANINE AND LEUCINE RICH PROTEIN"/>
    <property type="match status" value="1"/>
</dbReference>
<dbReference type="PANTHER" id="PTHR40459:SF1">
    <property type="entry name" value="CONSERVED HYPOTHETICAL ALANINE AND LEUCINE RICH PROTEIN"/>
    <property type="match status" value="1"/>
</dbReference>
<evidence type="ECO:0000259" key="2">
    <source>
        <dbReference type="Pfam" id="PF10728"/>
    </source>
</evidence>
<dbReference type="Pfam" id="PF10728">
    <property type="entry name" value="DUF2520"/>
    <property type="match status" value="1"/>
</dbReference>
<dbReference type="RefSeq" id="WP_086597162.1">
    <property type="nucleotide sequence ID" value="NZ_MTSE01000035.1"/>
</dbReference>
<keyword evidence="4" id="KW-1185">Reference proteome</keyword>
<dbReference type="SUPFAM" id="SSF51735">
    <property type="entry name" value="NAD(P)-binding Rossmann-fold domains"/>
    <property type="match status" value="1"/>
</dbReference>
<feature type="domain" description="DUF2520" evidence="2">
    <location>
        <begin position="128"/>
        <end position="252"/>
    </location>
</feature>
<dbReference type="InterPro" id="IPR008927">
    <property type="entry name" value="6-PGluconate_DH-like_C_sf"/>
</dbReference>
<feature type="domain" description="Putative oxidoreductase/dehydrogenase Rossmann-like" evidence="1">
    <location>
        <begin position="2"/>
        <end position="101"/>
    </location>
</feature>